<dbReference type="AlphaFoldDB" id="A0A1J4JS98"/>
<dbReference type="PANTHER" id="PTHR44329">
    <property type="entry name" value="SERINE/THREONINE-PROTEIN KINASE TNNI3K-RELATED"/>
    <property type="match status" value="1"/>
</dbReference>
<dbReference type="PROSITE" id="PS00107">
    <property type="entry name" value="PROTEIN_KINASE_ATP"/>
    <property type="match status" value="1"/>
</dbReference>
<feature type="binding site" evidence="3">
    <location>
        <position position="72"/>
    </location>
    <ligand>
        <name>ATP</name>
        <dbReference type="ChEBI" id="CHEBI:30616"/>
    </ligand>
</feature>
<keyword evidence="4" id="KW-0418">Kinase</keyword>
<feature type="domain" description="Protein kinase" evidence="5">
    <location>
        <begin position="44"/>
        <end position="327"/>
    </location>
</feature>
<dbReference type="VEuPathDB" id="TrichDB:TRFO_32996"/>
<reference evidence="6" key="1">
    <citation type="submission" date="2016-10" db="EMBL/GenBank/DDBJ databases">
        <authorList>
            <person name="Benchimol M."/>
            <person name="Almeida L.G."/>
            <person name="Vasconcelos A.T."/>
            <person name="Perreira-Neves A."/>
            <person name="Rosa I.A."/>
            <person name="Tasca T."/>
            <person name="Bogo M.R."/>
            <person name="de Souza W."/>
        </authorList>
    </citation>
    <scope>NUCLEOTIDE SEQUENCE [LARGE SCALE GENOMIC DNA]</scope>
    <source>
        <strain evidence="6">K</strain>
    </source>
</reference>
<name>A0A1J4JS98_9EUKA</name>
<protein>
    <recommendedName>
        <fullName evidence="5">Protein kinase domain-containing protein</fullName>
    </recommendedName>
</protein>
<dbReference type="OrthoDB" id="2386054at2759"/>
<keyword evidence="1 3" id="KW-0547">Nucleotide-binding</keyword>
<keyword evidence="2 3" id="KW-0067">ATP-binding</keyword>
<dbReference type="InterPro" id="IPR011009">
    <property type="entry name" value="Kinase-like_dom_sf"/>
</dbReference>
<keyword evidence="7" id="KW-1185">Reference proteome</keyword>
<keyword evidence="4" id="KW-0723">Serine/threonine-protein kinase</keyword>
<evidence type="ECO:0000256" key="3">
    <source>
        <dbReference type="PROSITE-ProRule" id="PRU10141"/>
    </source>
</evidence>
<dbReference type="EMBL" id="MLAK01000958">
    <property type="protein sequence ID" value="OHT00396.1"/>
    <property type="molecule type" value="Genomic_DNA"/>
</dbReference>
<accession>A0A1J4JS98</accession>
<evidence type="ECO:0000256" key="2">
    <source>
        <dbReference type="ARBA" id="ARBA00022840"/>
    </source>
</evidence>
<keyword evidence="4" id="KW-0808">Transferase</keyword>
<comment type="similarity">
    <text evidence="4">Belongs to the protein kinase superfamily.</text>
</comment>
<evidence type="ECO:0000256" key="1">
    <source>
        <dbReference type="ARBA" id="ARBA00022741"/>
    </source>
</evidence>
<dbReference type="Pfam" id="PF00069">
    <property type="entry name" value="Pkinase"/>
    <property type="match status" value="1"/>
</dbReference>
<dbReference type="InterPro" id="IPR008271">
    <property type="entry name" value="Ser/Thr_kinase_AS"/>
</dbReference>
<evidence type="ECO:0000313" key="7">
    <source>
        <dbReference type="Proteomes" id="UP000179807"/>
    </source>
</evidence>
<gene>
    <name evidence="6" type="ORF">TRFO_32996</name>
</gene>
<dbReference type="InterPro" id="IPR000719">
    <property type="entry name" value="Prot_kinase_dom"/>
</dbReference>
<dbReference type="SUPFAM" id="SSF56112">
    <property type="entry name" value="Protein kinase-like (PK-like)"/>
    <property type="match status" value="1"/>
</dbReference>
<evidence type="ECO:0000256" key="4">
    <source>
        <dbReference type="RuleBase" id="RU000304"/>
    </source>
</evidence>
<dbReference type="GO" id="GO:0004674">
    <property type="term" value="F:protein serine/threonine kinase activity"/>
    <property type="evidence" value="ECO:0007669"/>
    <property type="project" value="UniProtKB-KW"/>
</dbReference>
<dbReference type="InterPro" id="IPR017441">
    <property type="entry name" value="Protein_kinase_ATP_BS"/>
</dbReference>
<evidence type="ECO:0000313" key="6">
    <source>
        <dbReference type="EMBL" id="OHT00396.1"/>
    </source>
</evidence>
<dbReference type="SMART" id="SM00220">
    <property type="entry name" value="S_TKc"/>
    <property type="match status" value="1"/>
</dbReference>
<proteinExistence type="inferred from homology"/>
<dbReference type="GO" id="GO:0005524">
    <property type="term" value="F:ATP binding"/>
    <property type="evidence" value="ECO:0007669"/>
    <property type="project" value="UniProtKB-UniRule"/>
</dbReference>
<dbReference type="PROSITE" id="PS00108">
    <property type="entry name" value="PROTEIN_KINASE_ST"/>
    <property type="match status" value="1"/>
</dbReference>
<dbReference type="InterPro" id="IPR051681">
    <property type="entry name" value="Ser/Thr_Kinases-Pseudokinases"/>
</dbReference>
<sequence length="379" mass="42656">MISLYINFLNISDHINIEKVRKINIWKICFMKNLLSRQTYDTEYEILMELGSGTHGDVVLGRDSKGGTAALKYISKKDSKTFISEISTLSKLNHPCVVRFYGYVLGSKIHDNDYCIILEYMPNESLKSVYQKIREGDTPNGWGPTAKSKIAFGVAAGMAYLHLNDVLHRDLKPDNIFLDYNLEPKISDFGLSKNQPIEAQMKKKPSSIKYMSPALLEKSTKQKTTLINDDSFADVYAFGVLLLSIAVESEPQFSSTKVIKAYKDAKAHIINGGRYVIPNDIPPKLKSLITECWTGSGQKLVFDEIVNMISKNPKDYSFPGTDMDEFVRYITMINNVNKVEKSKLSPEFSVKPIVKSSSTSKYGGKKKPIIVKARPDFLS</sequence>
<dbReference type="Gene3D" id="1.10.510.10">
    <property type="entry name" value="Transferase(Phosphotransferase) domain 1"/>
    <property type="match status" value="1"/>
</dbReference>
<dbReference type="PROSITE" id="PS50011">
    <property type="entry name" value="PROTEIN_KINASE_DOM"/>
    <property type="match status" value="1"/>
</dbReference>
<evidence type="ECO:0000259" key="5">
    <source>
        <dbReference type="PROSITE" id="PS50011"/>
    </source>
</evidence>
<organism evidence="6 7">
    <name type="scientific">Tritrichomonas foetus</name>
    <dbReference type="NCBI Taxonomy" id="1144522"/>
    <lineage>
        <taxon>Eukaryota</taxon>
        <taxon>Metamonada</taxon>
        <taxon>Parabasalia</taxon>
        <taxon>Tritrichomonadida</taxon>
        <taxon>Tritrichomonadidae</taxon>
        <taxon>Tritrichomonas</taxon>
    </lineage>
</organism>
<dbReference type="PANTHER" id="PTHR44329:SF214">
    <property type="entry name" value="PROTEIN KINASE DOMAIN-CONTAINING PROTEIN"/>
    <property type="match status" value="1"/>
</dbReference>
<dbReference type="GeneID" id="94843517"/>
<dbReference type="RefSeq" id="XP_068353532.1">
    <property type="nucleotide sequence ID" value="XM_068508813.1"/>
</dbReference>
<comment type="caution">
    <text evidence="6">The sequence shown here is derived from an EMBL/GenBank/DDBJ whole genome shotgun (WGS) entry which is preliminary data.</text>
</comment>
<dbReference type="Proteomes" id="UP000179807">
    <property type="component" value="Unassembled WGS sequence"/>
</dbReference>